<proteinExistence type="inferred from homology"/>
<dbReference type="AlphaFoldDB" id="A0A6J6NW76"/>
<feature type="domain" description="UvrD-like helicase C-terminal" evidence="11">
    <location>
        <begin position="294"/>
        <end position="536"/>
    </location>
</feature>
<dbReference type="Gene3D" id="3.40.50.300">
    <property type="entry name" value="P-loop containing nucleotide triphosphate hydrolases"/>
    <property type="match status" value="3"/>
</dbReference>
<dbReference type="InterPro" id="IPR013986">
    <property type="entry name" value="DExx_box_DNA_helicase_dom_sf"/>
</dbReference>
<dbReference type="SUPFAM" id="SSF52540">
    <property type="entry name" value="P-loop containing nucleoside triphosphate hydrolases"/>
    <property type="match status" value="1"/>
</dbReference>
<evidence type="ECO:0000259" key="11">
    <source>
        <dbReference type="PROSITE" id="PS51217"/>
    </source>
</evidence>
<dbReference type="EC" id="5.6.2.4" evidence="8"/>
<dbReference type="PANTHER" id="PTHR11070">
    <property type="entry name" value="UVRD / RECB / PCRA DNA HELICASE FAMILY MEMBER"/>
    <property type="match status" value="1"/>
</dbReference>
<keyword evidence="3" id="KW-0378">Hydrolase</keyword>
<dbReference type="Gene3D" id="1.10.10.160">
    <property type="match status" value="1"/>
</dbReference>
<dbReference type="GO" id="GO:0005829">
    <property type="term" value="C:cytosol"/>
    <property type="evidence" value="ECO:0007669"/>
    <property type="project" value="TreeGrafter"/>
</dbReference>
<reference evidence="12" key="1">
    <citation type="submission" date="2020-05" db="EMBL/GenBank/DDBJ databases">
        <authorList>
            <person name="Chiriac C."/>
            <person name="Salcher M."/>
            <person name="Ghai R."/>
            <person name="Kavagutti S V."/>
        </authorList>
    </citation>
    <scope>NUCLEOTIDE SEQUENCE</scope>
</reference>
<protein>
    <recommendedName>
        <fullName evidence="8">DNA 3'-5' helicase</fullName>
        <ecNumber evidence="8">5.6.2.4</ecNumber>
    </recommendedName>
</protein>
<dbReference type="GO" id="GO:0005524">
    <property type="term" value="F:ATP binding"/>
    <property type="evidence" value="ECO:0007669"/>
    <property type="project" value="UniProtKB-KW"/>
</dbReference>
<evidence type="ECO:0000256" key="2">
    <source>
        <dbReference type="ARBA" id="ARBA00022741"/>
    </source>
</evidence>
<evidence type="ECO:0000256" key="8">
    <source>
        <dbReference type="ARBA" id="ARBA00034808"/>
    </source>
</evidence>
<evidence type="ECO:0000256" key="9">
    <source>
        <dbReference type="ARBA" id="ARBA00048988"/>
    </source>
</evidence>
<dbReference type="CDD" id="cd17932">
    <property type="entry name" value="DEXQc_UvrD"/>
    <property type="match status" value="1"/>
</dbReference>
<gene>
    <name evidence="12" type="ORF">UFOPK2370_00942</name>
</gene>
<organism evidence="12">
    <name type="scientific">freshwater metagenome</name>
    <dbReference type="NCBI Taxonomy" id="449393"/>
    <lineage>
        <taxon>unclassified sequences</taxon>
        <taxon>metagenomes</taxon>
        <taxon>ecological metagenomes</taxon>
    </lineage>
</organism>
<feature type="domain" description="UvrD-like helicase ATP-binding" evidence="10">
    <location>
        <begin position="13"/>
        <end position="293"/>
    </location>
</feature>
<dbReference type="PROSITE" id="PS51198">
    <property type="entry name" value="UVRD_HELICASE_ATP_BIND"/>
    <property type="match status" value="1"/>
</dbReference>
<dbReference type="CDD" id="cd18807">
    <property type="entry name" value="SF1_C_UvrD"/>
    <property type="match status" value="1"/>
</dbReference>
<sequence length="563" mass="62696">MLSKQFVAEDLLANLDEEQRLAAESLVGPTCILAGAGTGKTRTITHRIAYGIAKGYYAANRVLALTYTNRAAGELRSRLRALGAAGVQVKTFHAAALSQLEFFWPQFAGVPAPQVLESKAKLIGQAATELKLKLDTAALRDMAAEIEWRKYSMLSIEKYEEVVAKRPRIGSLTAEQNVELQKQYEQSKVQSQRLDWEDVLILTLGMLRAEPLALSHVQQQYRFFTVDEYQDISPLQHALLDTWMGDHTDLCVVGDPNQTIYSFTGATSEFLRNFDQRYDDATVLQLTQNYRSTQKIVAAANRVVAQSNSIDSLTAHGEAGDEVKVLQFANLAEEARQVAMVIREQLDAGVKPNEVAVLYRVNGQSEAFEAALSEQQIEYQLRGGERFFNRPEIMRAMTAIRAESNSAAREDKTTFELITDICRSLGWTARQPESAGAERDKWESLTSLIAILDEMPEGSTLSQFAAELDERKRSQHEPVKPAVTLSTIHAAKGLEWSQVFIVGTTEGYMPIAYATTAAEIAEEKRLFYVAVTRAKKKLSISWAKRDTASGRDREPSRFLALLG</sequence>
<comment type="similarity">
    <text evidence="1">Belongs to the helicase family. UvrD subfamily.</text>
</comment>
<dbReference type="PROSITE" id="PS51217">
    <property type="entry name" value="UVRD_HELICASE_CTER"/>
    <property type="match status" value="1"/>
</dbReference>
<dbReference type="GO" id="GO:0043138">
    <property type="term" value="F:3'-5' DNA helicase activity"/>
    <property type="evidence" value="ECO:0007669"/>
    <property type="project" value="UniProtKB-EC"/>
</dbReference>
<dbReference type="GO" id="GO:0003677">
    <property type="term" value="F:DNA binding"/>
    <property type="evidence" value="ECO:0007669"/>
    <property type="project" value="InterPro"/>
</dbReference>
<evidence type="ECO:0000256" key="3">
    <source>
        <dbReference type="ARBA" id="ARBA00022801"/>
    </source>
</evidence>
<keyword evidence="5" id="KW-0067">ATP-binding</keyword>
<evidence type="ECO:0000256" key="5">
    <source>
        <dbReference type="ARBA" id="ARBA00022840"/>
    </source>
</evidence>
<evidence type="ECO:0000256" key="7">
    <source>
        <dbReference type="ARBA" id="ARBA00034617"/>
    </source>
</evidence>
<dbReference type="Pfam" id="PF13361">
    <property type="entry name" value="UvrD_C"/>
    <property type="match status" value="2"/>
</dbReference>
<dbReference type="GO" id="GO:0016787">
    <property type="term" value="F:hydrolase activity"/>
    <property type="evidence" value="ECO:0007669"/>
    <property type="project" value="UniProtKB-KW"/>
</dbReference>
<keyword evidence="2" id="KW-0547">Nucleotide-binding</keyword>
<comment type="catalytic activity">
    <reaction evidence="7">
        <text>Couples ATP hydrolysis with the unwinding of duplex DNA by translocating in the 3'-5' direction.</text>
        <dbReference type="EC" id="5.6.2.4"/>
    </reaction>
</comment>
<evidence type="ECO:0000313" key="12">
    <source>
        <dbReference type="EMBL" id="CAB4690717.1"/>
    </source>
</evidence>
<evidence type="ECO:0000256" key="1">
    <source>
        <dbReference type="ARBA" id="ARBA00009922"/>
    </source>
</evidence>
<dbReference type="InterPro" id="IPR014017">
    <property type="entry name" value="DNA_helicase_UvrD-like_C"/>
</dbReference>
<evidence type="ECO:0000259" key="10">
    <source>
        <dbReference type="PROSITE" id="PS51198"/>
    </source>
</evidence>
<keyword evidence="4" id="KW-0347">Helicase</keyword>
<evidence type="ECO:0000256" key="6">
    <source>
        <dbReference type="ARBA" id="ARBA00023235"/>
    </source>
</evidence>
<dbReference type="EMBL" id="CAEZXK010000026">
    <property type="protein sequence ID" value="CAB4690717.1"/>
    <property type="molecule type" value="Genomic_DNA"/>
</dbReference>
<keyword evidence="6" id="KW-0413">Isomerase</keyword>
<dbReference type="PANTHER" id="PTHR11070:SF69">
    <property type="entry name" value="ATP-DEPENDENT DNA HELICASE UVRD2"/>
    <property type="match status" value="1"/>
</dbReference>
<comment type="catalytic activity">
    <reaction evidence="9">
        <text>ATP + H2O = ADP + phosphate + H(+)</text>
        <dbReference type="Rhea" id="RHEA:13065"/>
        <dbReference type="ChEBI" id="CHEBI:15377"/>
        <dbReference type="ChEBI" id="CHEBI:15378"/>
        <dbReference type="ChEBI" id="CHEBI:30616"/>
        <dbReference type="ChEBI" id="CHEBI:43474"/>
        <dbReference type="ChEBI" id="CHEBI:456216"/>
        <dbReference type="EC" id="5.6.2.4"/>
    </reaction>
</comment>
<dbReference type="InterPro" id="IPR000212">
    <property type="entry name" value="DNA_helicase_UvrD/REP"/>
</dbReference>
<name>A0A6J6NW76_9ZZZZ</name>
<dbReference type="Pfam" id="PF00580">
    <property type="entry name" value="UvrD-helicase"/>
    <property type="match status" value="1"/>
</dbReference>
<dbReference type="GO" id="GO:0033202">
    <property type="term" value="C:DNA helicase complex"/>
    <property type="evidence" value="ECO:0007669"/>
    <property type="project" value="TreeGrafter"/>
</dbReference>
<accession>A0A6J6NW76</accession>
<evidence type="ECO:0000256" key="4">
    <source>
        <dbReference type="ARBA" id="ARBA00022806"/>
    </source>
</evidence>
<dbReference type="InterPro" id="IPR014016">
    <property type="entry name" value="UvrD-like_ATP-bd"/>
</dbReference>
<dbReference type="InterPro" id="IPR027417">
    <property type="entry name" value="P-loop_NTPase"/>
</dbReference>
<dbReference type="GO" id="GO:0000725">
    <property type="term" value="P:recombinational repair"/>
    <property type="evidence" value="ECO:0007669"/>
    <property type="project" value="TreeGrafter"/>
</dbReference>
<dbReference type="Gene3D" id="1.10.486.10">
    <property type="entry name" value="PCRA, domain 4"/>
    <property type="match status" value="2"/>
</dbReference>